<evidence type="ECO:0000313" key="4">
    <source>
        <dbReference type="Proteomes" id="UP001499910"/>
    </source>
</evidence>
<dbReference type="Proteomes" id="UP001499910">
    <property type="component" value="Unassembled WGS sequence"/>
</dbReference>
<organism evidence="3 4">
    <name type="scientific">[Roseibacterium] beibuensis</name>
    <dbReference type="NCBI Taxonomy" id="1193142"/>
    <lineage>
        <taxon>Bacteria</taxon>
        <taxon>Pseudomonadati</taxon>
        <taxon>Pseudomonadota</taxon>
        <taxon>Alphaproteobacteria</taxon>
        <taxon>Rhodobacterales</taxon>
        <taxon>Roseobacteraceae</taxon>
        <taxon>Roseicyclus</taxon>
    </lineage>
</organism>
<dbReference type="SUPFAM" id="SSF63829">
    <property type="entry name" value="Calcium-dependent phosphotriesterase"/>
    <property type="match status" value="1"/>
</dbReference>
<dbReference type="Pfam" id="PF13449">
    <property type="entry name" value="Phytase-like"/>
    <property type="match status" value="1"/>
</dbReference>
<sequence>MRAGFRTPVLAAILALWASPLLAQAQVMSEVALPFAAPGFGGLSAIHVSQSGRQAVVLSDRGRLFTVALRREGGRVTGAGLTAETVLTDGDGNRDPDIRAFDSEGLARMRDGRFAISFEGTARVAVFSGTGRAATVIAPPPEAARLPANGGYEALAVDAQGRFYMLAERGDGRLWRGGAQGWEVIATVGSGGGLRPVALDFDDRGRLYLLERRVSLGGFGNRLTRFAVGPRGLGAPERLLDEGSTRHGNLEGLSLWRDGQGRLIASMIADNDLSRGRPNTLVEYVLPD</sequence>
<protein>
    <submittedName>
        <fullName evidence="3">Esterase-like activity of phytase family protein</fullName>
    </submittedName>
</protein>
<dbReference type="InterPro" id="IPR014567">
    <property type="entry name" value="UCP031900"/>
</dbReference>
<dbReference type="InterPro" id="IPR027372">
    <property type="entry name" value="Phytase-like_dom"/>
</dbReference>
<feature type="signal peptide" evidence="1">
    <location>
        <begin position="1"/>
        <end position="25"/>
    </location>
</feature>
<dbReference type="PIRSF" id="PIRSF031900">
    <property type="entry name" value="UCP031900"/>
    <property type="match status" value="1"/>
</dbReference>
<feature type="chain" id="PRO_5045598526" evidence="1">
    <location>
        <begin position="26"/>
        <end position="288"/>
    </location>
</feature>
<feature type="domain" description="Phytase-like" evidence="2">
    <location>
        <begin position="39"/>
        <end position="272"/>
    </location>
</feature>
<dbReference type="RefSeq" id="WP_259553226.1">
    <property type="nucleotide sequence ID" value="NZ_BAABHW010000006.1"/>
</dbReference>
<comment type="caution">
    <text evidence="3">The sequence shown here is derived from an EMBL/GenBank/DDBJ whole genome shotgun (WGS) entry which is preliminary data.</text>
</comment>
<evidence type="ECO:0000313" key="3">
    <source>
        <dbReference type="EMBL" id="GAA5080483.1"/>
    </source>
</evidence>
<dbReference type="Gene3D" id="2.120.10.30">
    <property type="entry name" value="TolB, C-terminal domain"/>
    <property type="match status" value="1"/>
</dbReference>
<evidence type="ECO:0000259" key="2">
    <source>
        <dbReference type="Pfam" id="PF13449"/>
    </source>
</evidence>
<dbReference type="EMBL" id="BAABHW010000006">
    <property type="protein sequence ID" value="GAA5080483.1"/>
    <property type="molecule type" value="Genomic_DNA"/>
</dbReference>
<evidence type="ECO:0000256" key="1">
    <source>
        <dbReference type="SAM" id="SignalP"/>
    </source>
</evidence>
<name>A0ABP9LKM5_9RHOB</name>
<gene>
    <name evidence="3" type="ORF">GCM10023209_34130</name>
</gene>
<accession>A0ABP9LKM5</accession>
<proteinExistence type="predicted"/>
<keyword evidence="1" id="KW-0732">Signal</keyword>
<dbReference type="InterPro" id="IPR011042">
    <property type="entry name" value="6-blade_b-propeller_TolB-like"/>
</dbReference>
<keyword evidence="4" id="KW-1185">Reference proteome</keyword>
<reference evidence="4" key="1">
    <citation type="journal article" date="2019" name="Int. J. Syst. Evol. Microbiol.">
        <title>The Global Catalogue of Microorganisms (GCM) 10K type strain sequencing project: providing services to taxonomists for standard genome sequencing and annotation.</title>
        <authorList>
            <consortium name="The Broad Institute Genomics Platform"/>
            <consortium name="The Broad Institute Genome Sequencing Center for Infectious Disease"/>
            <person name="Wu L."/>
            <person name="Ma J."/>
        </authorList>
    </citation>
    <scope>NUCLEOTIDE SEQUENCE [LARGE SCALE GENOMIC DNA]</scope>
    <source>
        <strain evidence="4">JCM 18015</strain>
    </source>
</reference>